<gene>
    <name evidence="5" type="ORF">DXT99_25475</name>
</gene>
<dbReference type="Gene3D" id="2.40.100.10">
    <property type="entry name" value="Cyclophilin-like"/>
    <property type="match status" value="1"/>
</dbReference>
<dbReference type="GO" id="GO:0005524">
    <property type="term" value="F:ATP binding"/>
    <property type="evidence" value="ECO:0007669"/>
    <property type="project" value="UniProtKB-KW"/>
</dbReference>
<evidence type="ECO:0000313" key="6">
    <source>
        <dbReference type="Proteomes" id="UP000256708"/>
    </source>
</evidence>
<dbReference type="NCBIfam" id="TIGR00724">
    <property type="entry name" value="urea_amlyse_rel"/>
    <property type="match status" value="1"/>
</dbReference>
<dbReference type="SUPFAM" id="SSF50891">
    <property type="entry name" value="Cyclophilin-like"/>
    <property type="match status" value="1"/>
</dbReference>
<dbReference type="SMART" id="SM00797">
    <property type="entry name" value="AHS2"/>
    <property type="match status" value="1"/>
</dbReference>
<keyword evidence="1" id="KW-0547">Nucleotide-binding</keyword>
<accession>A0A3D8L0Z9</accession>
<dbReference type="Pfam" id="PF02626">
    <property type="entry name" value="CT_A_B"/>
    <property type="match status" value="1"/>
</dbReference>
<keyword evidence="3" id="KW-0067">ATP-binding</keyword>
<evidence type="ECO:0000256" key="2">
    <source>
        <dbReference type="ARBA" id="ARBA00022801"/>
    </source>
</evidence>
<dbReference type="InterPro" id="IPR052708">
    <property type="entry name" value="PxpC"/>
</dbReference>
<evidence type="ECO:0000256" key="1">
    <source>
        <dbReference type="ARBA" id="ARBA00022741"/>
    </source>
</evidence>
<keyword evidence="2" id="KW-0378">Hydrolase</keyword>
<dbReference type="InterPro" id="IPR003778">
    <property type="entry name" value="CT_A_B"/>
</dbReference>
<name>A0A3D8L0Z9_9BACT</name>
<feature type="domain" description="Carboxyltransferase" evidence="4">
    <location>
        <begin position="24"/>
        <end position="321"/>
    </location>
</feature>
<dbReference type="EMBL" id="QRGR01000048">
    <property type="protein sequence ID" value="RDV11071.1"/>
    <property type="molecule type" value="Genomic_DNA"/>
</dbReference>
<evidence type="ECO:0000259" key="4">
    <source>
        <dbReference type="SMART" id="SM00797"/>
    </source>
</evidence>
<evidence type="ECO:0000313" key="5">
    <source>
        <dbReference type="EMBL" id="RDV11071.1"/>
    </source>
</evidence>
<keyword evidence="6" id="KW-1185">Reference proteome</keyword>
<sequence length="335" mass="36522">MSLKIISSGLLTTIQDLGRHGYQKEGIIVSGAMDSFALRAANVLVGNKETEAGIEVTLMGPKIKFEQQQLIAITGADLSPKIDGEPVKVWRPLFVEAGSILEFGSPRSGCRAYIAVAGGFDIPQVMGSSSTYLQAGLGGLHGKPLQAGDTLPCRTLPDTLEPFLRSIIQAQNKNSGAQTNWSVDSSLYFTYAEPQPIRVLKGPEYGLFSAQSQQDFWRMAYQVTSQSDRMGYRLRGTRLSLAEQTNILSSAVTFGTVQVPAEGYPIVLLADHQTTGGYPRIAQVITADFSKLAQLAPRNKLQFKEVTLEEAQSLYIRQEKSIEKIKGALQFKTSI</sequence>
<evidence type="ECO:0000256" key="3">
    <source>
        <dbReference type="ARBA" id="ARBA00022840"/>
    </source>
</evidence>
<reference evidence="6" key="1">
    <citation type="submission" date="2018-08" db="EMBL/GenBank/DDBJ databases">
        <authorList>
            <person name="Liu Z.-W."/>
            <person name="Du Z.-J."/>
        </authorList>
    </citation>
    <scope>NUCLEOTIDE SEQUENCE [LARGE SCALE GENOMIC DNA]</scope>
    <source>
        <strain evidence="6">H4X</strain>
    </source>
</reference>
<protein>
    <submittedName>
        <fullName evidence="5">KipI antagonist</fullName>
    </submittedName>
</protein>
<proteinExistence type="predicted"/>
<organism evidence="5 6">
    <name type="scientific">Pontibacter diazotrophicus</name>
    <dbReference type="NCBI Taxonomy" id="1400979"/>
    <lineage>
        <taxon>Bacteria</taxon>
        <taxon>Pseudomonadati</taxon>
        <taxon>Bacteroidota</taxon>
        <taxon>Cytophagia</taxon>
        <taxon>Cytophagales</taxon>
        <taxon>Hymenobacteraceae</taxon>
        <taxon>Pontibacter</taxon>
    </lineage>
</organism>
<dbReference type="InterPro" id="IPR029000">
    <property type="entry name" value="Cyclophilin-like_dom_sf"/>
</dbReference>
<dbReference type="AlphaFoldDB" id="A0A3D8L0Z9"/>
<dbReference type="GO" id="GO:0016787">
    <property type="term" value="F:hydrolase activity"/>
    <property type="evidence" value="ECO:0007669"/>
    <property type="project" value="UniProtKB-KW"/>
</dbReference>
<comment type="caution">
    <text evidence="5">The sequence shown here is derived from an EMBL/GenBank/DDBJ whole genome shotgun (WGS) entry which is preliminary data.</text>
</comment>
<dbReference type="OrthoDB" id="9782422at2"/>
<dbReference type="Proteomes" id="UP000256708">
    <property type="component" value="Unassembled WGS sequence"/>
</dbReference>
<dbReference type="RefSeq" id="WP_115568418.1">
    <property type="nucleotide sequence ID" value="NZ_QRGR01000048.1"/>
</dbReference>
<dbReference type="PANTHER" id="PTHR43309:SF5">
    <property type="entry name" value="5-OXOPROLINASE SUBUNIT C"/>
    <property type="match status" value="1"/>
</dbReference>
<dbReference type="PANTHER" id="PTHR43309">
    <property type="entry name" value="5-OXOPROLINASE SUBUNIT C"/>
    <property type="match status" value="1"/>
</dbReference>